<evidence type="ECO:0000256" key="3">
    <source>
        <dbReference type="ARBA" id="ARBA00023163"/>
    </source>
</evidence>
<dbReference type="SMART" id="SM00100">
    <property type="entry name" value="cNMP"/>
    <property type="match status" value="1"/>
</dbReference>
<proteinExistence type="predicted"/>
<dbReference type="GO" id="GO:0003700">
    <property type="term" value="F:DNA-binding transcription factor activity"/>
    <property type="evidence" value="ECO:0007669"/>
    <property type="project" value="InterPro"/>
</dbReference>
<gene>
    <name evidence="6" type="ORF">VE25_12565</name>
</gene>
<dbReference type="AlphaFoldDB" id="A0A0F5FRK5"/>
<evidence type="ECO:0000313" key="6">
    <source>
        <dbReference type="EMBL" id="KKB11463.1"/>
    </source>
</evidence>
<dbReference type="PROSITE" id="PS00042">
    <property type="entry name" value="HTH_CRP_1"/>
    <property type="match status" value="1"/>
</dbReference>
<dbReference type="SMART" id="SM00419">
    <property type="entry name" value="HTH_CRP"/>
    <property type="match status" value="1"/>
</dbReference>
<dbReference type="EMBL" id="JZEX01000116">
    <property type="protein sequence ID" value="KKB11463.1"/>
    <property type="molecule type" value="Genomic_DNA"/>
</dbReference>
<dbReference type="Pfam" id="PF13545">
    <property type="entry name" value="HTH_Crp_2"/>
    <property type="match status" value="1"/>
</dbReference>
<dbReference type="InterPro" id="IPR014710">
    <property type="entry name" value="RmlC-like_jellyroll"/>
</dbReference>
<reference evidence="6 7" key="1">
    <citation type="submission" date="2015-03" db="EMBL/GenBank/DDBJ databases">
        <authorList>
            <person name="Hassan Y.I."/>
            <person name="Lepp D."/>
            <person name="Li X.-Z."/>
            <person name="Zhou T."/>
        </authorList>
    </citation>
    <scope>NUCLEOTIDE SEQUENCE [LARGE SCALE GENOMIC DNA]</scope>
    <source>
        <strain evidence="6 7">BD-c194</strain>
    </source>
</reference>
<accession>A0A0F5FRK5</accession>
<evidence type="ECO:0000259" key="4">
    <source>
        <dbReference type="PROSITE" id="PS50042"/>
    </source>
</evidence>
<dbReference type="InterPro" id="IPR018490">
    <property type="entry name" value="cNMP-bd_dom_sf"/>
</dbReference>
<dbReference type="GO" id="GO:0005829">
    <property type="term" value="C:cytosol"/>
    <property type="evidence" value="ECO:0007669"/>
    <property type="project" value="TreeGrafter"/>
</dbReference>
<evidence type="ECO:0008006" key="8">
    <source>
        <dbReference type="Google" id="ProtNLM"/>
    </source>
</evidence>
<dbReference type="RefSeq" id="WP_046108982.1">
    <property type="nucleotide sequence ID" value="NZ_JZEX01000116.1"/>
</dbReference>
<dbReference type="STRING" id="443610.VE25_12565"/>
<dbReference type="Gene3D" id="1.10.10.10">
    <property type="entry name" value="Winged helix-like DNA-binding domain superfamily/Winged helix DNA-binding domain"/>
    <property type="match status" value="1"/>
</dbReference>
<dbReference type="Pfam" id="PF00027">
    <property type="entry name" value="cNMP_binding"/>
    <property type="match status" value="1"/>
</dbReference>
<dbReference type="PROSITE" id="PS50042">
    <property type="entry name" value="CNMP_BINDING_3"/>
    <property type="match status" value="1"/>
</dbReference>
<dbReference type="InterPro" id="IPR018335">
    <property type="entry name" value="Tscrpt_reg_HTH_Crp-type_CS"/>
</dbReference>
<keyword evidence="7" id="KW-1185">Reference proteome</keyword>
<dbReference type="PROSITE" id="PS51063">
    <property type="entry name" value="HTH_CRP_2"/>
    <property type="match status" value="1"/>
</dbReference>
<keyword evidence="1" id="KW-0805">Transcription regulation</keyword>
<dbReference type="InterPro" id="IPR036388">
    <property type="entry name" value="WH-like_DNA-bd_sf"/>
</dbReference>
<protein>
    <recommendedName>
        <fullName evidence="8">HTH crp-type domain-containing protein</fullName>
    </recommendedName>
</protein>
<dbReference type="InterPro" id="IPR000595">
    <property type="entry name" value="cNMP-bd_dom"/>
</dbReference>
<feature type="domain" description="HTH crp-type" evidence="5">
    <location>
        <begin position="132"/>
        <end position="209"/>
    </location>
</feature>
<evidence type="ECO:0000313" key="7">
    <source>
        <dbReference type="Proteomes" id="UP000033632"/>
    </source>
</evidence>
<dbReference type="PANTHER" id="PTHR24567:SF26">
    <property type="entry name" value="REGULATORY PROTEIN YEIL"/>
    <property type="match status" value="1"/>
</dbReference>
<dbReference type="Gene3D" id="2.60.120.10">
    <property type="entry name" value="Jelly Rolls"/>
    <property type="match status" value="1"/>
</dbReference>
<keyword evidence="2" id="KW-0238">DNA-binding</keyword>
<dbReference type="PRINTS" id="PR00034">
    <property type="entry name" value="HTHCRP"/>
</dbReference>
<name>A0A0F5FRK5_9HYPH</name>
<dbReference type="PATRIC" id="fig|443610.3.peg.753"/>
<dbReference type="SUPFAM" id="SSF51206">
    <property type="entry name" value="cAMP-binding domain-like"/>
    <property type="match status" value="1"/>
</dbReference>
<dbReference type="InterPro" id="IPR012318">
    <property type="entry name" value="HTH_CRP"/>
</dbReference>
<feature type="domain" description="Cyclic nucleotide-binding" evidence="4">
    <location>
        <begin position="23"/>
        <end position="70"/>
    </location>
</feature>
<dbReference type="GO" id="GO:0003677">
    <property type="term" value="F:DNA binding"/>
    <property type="evidence" value="ECO:0007669"/>
    <property type="project" value="UniProtKB-KW"/>
</dbReference>
<organism evidence="6 7">
    <name type="scientific">Devosia geojensis</name>
    <dbReference type="NCBI Taxonomy" id="443610"/>
    <lineage>
        <taxon>Bacteria</taxon>
        <taxon>Pseudomonadati</taxon>
        <taxon>Pseudomonadota</taxon>
        <taxon>Alphaproteobacteria</taxon>
        <taxon>Hyphomicrobiales</taxon>
        <taxon>Devosiaceae</taxon>
        <taxon>Devosia</taxon>
    </lineage>
</organism>
<dbReference type="InterPro" id="IPR050397">
    <property type="entry name" value="Env_Response_Regulators"/>
</dbReference>
<dbReference type="PANTHER" id="PTHR24567">
    <property type="entry name" value="CRP FAMILY TRANSCRIPTIONAL REGULATORY PROTEIN"/>
    <property type="match status" value="1"/>
</dbReference>
<dbReference type="InterPro" id="IPR036390">
    <property type="entry name" value="WH_DNA-bd_sf"/>
</dbReference>
<evidence type="ECO:0000256" key="1">
    <source>
        <dbReference type="ARBA" id="ARBA00023015"/>
    </source>
</evidence>
<dbReference type="SUPFAM" id="SSF46785">
    <property type="entry name" value="Winged helix' DNA-binding domain"/>
    <property type="match status" value="1"/>
</dbReference>
<comment type="caution">
    <text evidence="6">The sequence shown here is derived from an EMBL/GenBank/DDBJ whole genome shotgun (WGS) entry which is preliminary data.</text>
</comment>
<dbReference type="CDD" id="cd00038">
    <property type="entry name" value="CAP_ED"/>
    <property type="match status" value="1"/>
</dbReference>
<evidence type="ECO:0000256" key="2">
    <source>
        <dbReference type="ARBA" id="ARBA00023125"/>
    </source>
</evidence>
<sequence length="244" mass="27903">MCTIARFAKHTDLGLHWRKRQEPEGEILLAYGDKPDFVAYVLSGVVRIVKILSNGREEVVDLLYPGDFLGAPLHLPSDFAFEAATDVELLAMDAGDFEAATAKSRELQTAFIRLREREVSLARQRILLFAAQRTLERVAIYLSIRHHRRARLMNQRVQDRAIISLMGRKDLASYLGTTIETVSRHLHHLSRIGVIRIVDNRRFEILDPDRLLHISGVSRDDIRMFWQGCGRLVEIRNGVAALRQ</sequence>
<dbReference type="OrthoDB" id="667966at2"/>
<keyword evidence="3" id="KW-0804">Transcription</keyword>
<evidence type="ECO:0000259" key="5">
    <source>
        <dbReference type="PROSITE" id="PS51063"/>
    </source>
</evidence>
<dbReference type="Proteomes" id="UP000033632">
    <property type="component" value="Unassembled WGS sequence"/>
</dbReference>